<dbReference type="InterPro" id="IPR013517">
    <property type="entry name" value="FG-GAP"/>
</dbReference>
<dbReference type="InterPro" id="IPR011990">
    <property type="entry name" value="TPR-like_helical_dom_sf"/>
</dbReference>
<dbReference type="EMBL" id="JAQNDL010000003">
    <property type="protein sequence ID" value="MDC0720798.1"/>
    <property type="molecule type" value="Genomic_DNA"/>
</dbReference>
<name>A0ABT5E7B6_9BACT</name>
<keyword evidence="11" id="KW-1185">Reference proteome</keyword>
<dbReference type="PROSITE" id="PS00108">
    <property type="entry name" value="PROTEIN_KINASE_ST"/>
    <property type="match status" value="1"/>
</dbReference>
<dbReference type="PANTHER" id="PTHR43289">
    <property type="entry name" value="MITOGEN-ACTIVATED PROTEIN KINASE KINASE KINASE 20-RELATED"/>
    <property type="match status" value="1"/>
</dbReference>
<gene>
    <name evidence="10" type="ORF">POL25_28095</name>
</gene>
<keyword evidence="5 6" id="KW-0067">ATP-binding</keyword>
<dbReference type="CDD" id="cd14014">
    <property type="entry name" value="STKc_PknB_like"/>
    <property type="match status" value="1"/>
</dbReference>
<dbReference type="InterPro" id="IPR028994">
    <property type="entry name" value="Integrin_alpha_N"/>
</dbReference>
<dbReference type="PROSITE" id="PS00107">
    <property type="entry name" value="PROTEIN_KINASE_ATP"/>
    <property type="match status" value="1"/>
</dbReference>
<dbReference type="PROSITE" id="PS50011">
    <property type="entry name" value="PROTEIN_KINASE_DOM"/>
    <property type="match status" value="1"/>
</dbReference>
<evidence type="ECO:0000259" key="9">
    <source>
        <dbReference type="PROSITE" id="PS50011"/>
    </source>
</evidence>
<evidence type="ECO:0000256" key="7">
    <source>
        <dbReference type="SAM" id="MobiDB-lite"/>
    </source>
</evidence>
<dbReference type="InterPro" id="IPR008271">
    <property type="entry name" value="Ser/Thr_kinase_AS"/>
</dbReference>
<sequence>MSLRTPNDRPGGEAGGDEPSVEPRRIGRFALLRRLGAGTMGVVYAAYDPQLDRKVAVKLLKRSDGGETSTRWQDRLLREAQALAKLSHPNVVQIHEVGFHGDEVFVAMEFVTGMTLRTWLSEQRRSWREVAAVFAQAARGLAAAHAAGLVHRDVKPDNILVGDDGRVRVVDFGLVRFGDEDDEEHTDEVPLARAHATRTASGILLGTPAYMSPEQFRGRPADALSDQFSLCVALYEALHGERPFAGETADEVAHAVVRGQLAPRLERPVPAWLQRLVLRGLAHDPGARWPGLDALAAELARDHGRRRRVVAIATATTAALVAVLAAVLWVSSWRDREAQAQAEALAAGRLRAAEDSIDEFLRAGRQADAAAVLDAFVAVPEHRTTRALADALRSWGDRMRARDDIPAARAAYARAYAAALDTTAERTILGDFVRLFHEQWSWDQLGNLCTLLAGQAPASPWAGRCAEAAFARRDFAAIAEARARTPGDPTLTDLAPLAAAWAVATPLGHDVLGAGTLSPPGAAEPELYLHVDSPAPGRLDVVRPTPALPPVRSYALPSRLPARLQPLSLGPGQPPLLVTWSAAHRRVSLAAAGPERLAELISVTGDEPLGAAVADLDGDGAREVYVGTGPYGRVLLSFRTGADGTWRVDHPHPETDATNSDINAVIAADLDGDGAEELAIAAGPWRAFDVRVLRPGKGRALELVARRKLGAVVGLAPLRTAAGELLLVAAKTDYYPSKIAFSAENPTGPPAGVYLLRLAGRELETVQFLPAPRRAGAAAPVDLHRLYVGDLDGDGLDDILLGVHDPELQPGFSVIHRQRRDGSFGAAILAGFQPVALVEVDGDPAAELVVRTTVATTSQESWLLGAGDEATPTLPLARAPQSAPTPALADPLLARAWERAEELARLDLSSEAARALDDLAGLLPDAPRTAARLRAAALHEAAGDHLAAAERFEQLGEQTDALLGAARAYERAGRFADALRVTRLLAKRDDLPRADAAHVRDRVAQLAGIVEDVEVVALRFDQPLATPWQIDDPTTAHQDLVGQHLQIDAFAGHGPIARFPFEWSTGPLGLQVDLALERGEWGSGLVIGVRPVGSPALLSAVRIDIIGGGGMFRRRHLCQVAGLEEHILTQESGEDPARPGHLRLTLELLPELGQIVCSAVVDGVRHERRSRLTTEAMPPPGRYELVVMPSSFGDPASLWSSAKLRALTLRGARRSAATEESAIAYAARLLVQGEAESALVELERLPGDDPKLAIWRALALSELGRWHEATAALRPGLLEHPSARAALLGLMRARRQTIAPLVRAAFGTGYFRLFWEAMDDVLRHHGDPLIERTLTTDLSDLGEFRPAAGDVDGHVLKVRLLFERGRAWSALKQEQRARVDLAAAAALAALLPAARRTDLDIDYERAALEAVAGRRDAAREFADRALRNAPARELMADRIRFDPRFAALADDAAWQALLGN</sequence>
<feature type="binding site" evidence="6">
    <location>
        <position position="58"/>
    </location>
    <ligand>
        <name>ATP</name>
        <dbReference type="ChEBI" id="CHEBI:30616"/>
    </ligand>
</feature>
<keyword evidence="8" id="KW-1133">Transmembrane helix</keyword>
<evidence type="ECO:0000256" key="6">
    <source>
        <dbReference type="PROSITE-ProRule" id="PRU10141"/>
    </source>
</evidence>
<dbReference type="SUPFAM" id="SSF69318">
    <property type="entry name" value="Integrin alpha N-terminal domain"/>
    <property type="match status" value="1"/>
</dbReference>
<keyword evidence="1" id="KW-0808">Transferase</keyword>
<dbReference type="RefSeq" id="WP_272089307.1">
    <property type="nucleotide sequence ID" value="NZ_JAQNDL010000003.1"/>
</dbReference>
<reference evidence="10 11" key="1">
    <citation type="submission" date="2022-11" db="EMBL/GenBank/DDBJ databases">
        <title>Minimal conservation of predation-associated metabolite biosynthetic gene clusters underscores biosynthetic potential of Myxococcota including descriptions for ten novel species: Archangium lansinium sp. nov., Myxococcus landrumus sp. nov., Nannocystis bai.</title>
        <authorList>
            <person name="Ahearne A."/>
            <person name="Stevens C."/>
            <person name="Dowd S."/>
        </authorList>
    </citation>
    <scope>NUCLEOTIDE SEQUENCE [LARGE SCALE GENOMIC DNA]</scope>
    <source>
        <strain evidence="10 11">BB15-2</strain>
    </source>
</reference>
<dbReference type="Pfam" id="PF00069">
    <property type="entry name" value="Pkinase"/>
    <property type="match status" value="1"/>
</dbReference>
<keyword evidence="8" id="KW-0472">Membrane</keyword>
<comment type="caution">
    <text evidence="10">The sequence shown here is derived from an EMBL/GenBank/DDBJ whole genome shotgun (WGS) entry which is preliminary data.</text>
</comment>
<accession>A0ABT5E7B6</accession>
<feature type="compositionally biased region" description="Basic and acidic residues" evidence="7">
    <location>
        <begin position="1"/>
        <end position="11"/>
    </location>
</feature>
<dbReference type="Proteomes" id="UP001221686">
    <property type="component" value="Unassembled WGS sequence"/>
</dbReference>
<dbReference type="Gene3D" id="2.130.10.130">
    <property type="entry name" value="Integrin alpha, N-terminal"/>
    <property type="match status" value="1"/>
</dbReference>
<organism evidence="10 11">
    <name type="scientific">Nannocystis bainbridge</name>
    <dbReference type="NCBI Taxonomy" id="2995303"/>
    <lineage>
        <taxon>Bacteria</taxon>
        <taxon>Pseudomonadati</taxon>
        <taxon>Myxococcota</taxon>
        <taxon>Polyangia</taxon>
        <taxon>Nannocystales</taxon>
        <taxon>Nannocystaceae</taxon>
        <taxon>Nannocystis</taxon>
    </lineage>
</organism>
<evidence type="ECO:0000256" key="4">
    <source>
        <dbReference type="ARBA" id="ARBA00022777"/>
    </source>
</evidence>
<keyword evidence="8" id="KW-0812">Transmembrane</keyword>
<evidence type="ECO:0000256" key="2">
    <source>
        <dbReference type="ARBA" id="ARBA00022729"/>
    </source>
</evidence>
<evidence type="ECO:0000256" key="3">
    <source>
        <dbReference type="ARBA" id="ARBA00022741"/>
    </source>
</evidence>
<evidence type="ECO:0000313" key="10">
    <source>
        <dbReference type="EMBL" id="MDC0720798.1"/>
    </source>
</evidence>
<keyword evidence="2" id="KW-0732">Signal</keyword>
<feature type="region of interest" description="Disordered" evidence="7">
    <location>
        <begin position="1"/>
        <end position="22"/>
    </location>
</feature>
<dbReference type="GO" id="GO:0016301">
    <property type="term" value="F:kinase activity"/>
    <property type="evidence" value="ECO:0007669"/>
    <property type="project" value="UniProtKB-KW"/>
</dbReference>
<evidence type="ECO:0000313" key="11">
    <source>
        <dbReference type="Proteomes" id="UP001221686"/>
    </source>
</evidence>
<dbReference type="Pfam" id="PF13517">
    <property type="entry name" value="FG-GAP_3"/>
    <property type="match status" value="1"/>
</dbReference>
<evidence type="ECO:0000256" key="5">
    <source>
        <dbReference type="ARBA" id="ARBA00022840"/>
    </source>
</evidence>
<dbReference type="Gene3D" id="3.30.200.20">
    <property type="entry name" value="Phosphorylase Kinase, domain 1"/>
    <property type="match status" value="1"/>
</dbReference>
<dbReference type="SUPFAM" id="SSF48452">
    <property type="entry name" value="TPR-like"/>
    <property type="match status" value="1"/>
</dbReference>
<dbReference type="Gene3D" id="1.10.510.10">
    <property type="entry name" value="Transferase(Phosphotransferase) domain 1"/>
    <property type="match status" value="1"/>
</dbReference>
<evidence type="ECO:0000256" key="1">
    <source>
        <dbReference type="ARBA" id="ARBA00022679"/>
    </source>
</evidence>
<dbReference type="InterPro" id="IPR017441">
    <property type="entry name" value="Protein_kinase_ATP_BS"/>
</dbReference>
<proteinExistence type="predicted"/>
<keyword evidence="3 6" id="KW-0547">Nucleotide-binding</keyword>
<feature type="transmembrane region" description="Helical" evidence="8">
    <location>
        <begin position="309"/>
        <end position="330"/>
    </location>
</feature>
<dbReference type="SMART" id="SM00220">
    <property type="entry name" value="S_TKc"/>
    <property type="match status" value="1"/>
</dbReference>
<dbReference type="SUPFAM" id="SSF56112">
    <property type="entry name" value="Protein kinase-like (PK-like)"/>
    <property type="match status" value="1"/>
</dbReference>
<dbReference type="PANTHER" id="PTHR43289:SF6">
    <property type="entry name" value="SERINE_THREONINE-PROTEIN KINASE NEKL-3"/>
    <property type="match status" value="1"/>
</dbReference>
<dbReference type="InterPro" id="IPR011009">
    <property type="entry name" value="Kinase-like_dom_sf"/>
</dbReference>
<evidence type="ECO:0000256" key="8">
    <source>
        <dbReference type="SAM" id="Phobius"/>
    </source>
</evidence>
<keyword evidence="4 10" id="KW-0418">Kinase</keyword>
<feature type="domain" description="Protein kinase" evidence="9">
    <location>
        <begin position="29"/>
        <end position="300"/>
    </location>
</feature>
<dbReference type="InterPro" id="IPR000719">
    <property type="entry name" value="Prot_kinase_dom"/>
</dbReference>
<protein>
    <submittedName>
        <fullName evidence="10">Protein kinase</fullName>
    </submittedName>
</protein>